<evidence type="ECO:0000313" key="4">
    <source>
        <dbReference type="Proteomes" id="UP000003423"/>
    </source>
</evidence>
<dbReference type="EMBL" id="AEXL02000138">
    <property type="protein sequence ID" value="EIJ65179.1"/>
    <property type="molecule type" value="Genomic_DNA"/>
</dbReference>
<name>I3D0D6_9ARCH</name>
<organism evidence="3 4">
    <name type="scientific">Candidatus Nitrosopumilus salarius BD31</name>
    <dbReference type="NCBI Taxonomy" id="859350"/>
    <lineage>
        <taxon>Archaea</taxon>
        <taxon>Nitrososphaerota</taxon>
        <taxon>Nitrososphaeria</taxon>
        <taxon>Nitrosopumilales</taxon>
        <taxon>Nitrosopumilaceae</taxon>
        <taxon>Nitrosopumilus</taxon>
    </lineage>
</organism>
<proteinExistence type="predicted"/>
<comment type="caution">
    <text evidence="3">The sequence shown here is derived from an EMBL/GenBank/DDBJ whole genome shotgun (WGS) entry which is preliminary data.</text>
</comment>
<reference evidence="3 4" key="1">
    <citation type="journal article" date="2012" name="J. Bacteriol.">
        <title>Genome sequence of "Candidatus Nitrosopumilus salaria" BD31, an ammonia-oxidizing archaeon from the San Francisco Bay estuary.</title>
        <authorList>
            <person name="Mosier A.C."/>
            <person name="Allen E.E."/>
            <person name="Kim M."/>
            <person name="Ferriera S."/>
            <person name="Francis C.A."/>
        </authorList>
    </citation>
    <scope>NUCLEOTIDE SEQUENCE [LARGE SCALE GENOMIC DNA]</scope>
    <source>
        <strain evidence="3 4">BD31</strain>
    </source>
</reference>
<keyword evidence="4" id="KW-1185">Reference proteome</keyword>
<dbReference type="AlphaFoldDB" id="I3D0D6"/>
<dbReference type="PATRIC" id="fig|859350.6.peg.1697"/>
<keyword evidence="1" id="KW-0175">Coiled coil</keyword>
<feature type="compositionally biased region" description="Acidic residues" evidence="2">
    <location>
        <begin position="55"/>
        <end position="76"/>
    </location>
</feature>
<gene>
    <name evidence="3" type="ORF">BD31_I0491</name>
</gene>
<protein>
    <submittedName>
        <fullName evidence="3">Uncharacterized protein</fullName>
    </submittedName>
</protein>
<evidence type="ECO:0000313" key="3">
    <source>
        <dbReference type="EMBL" id="EIJ65179.1"/>
    </source>
</evidence>
<evidence type="ECO:0000256" key="2">
    <source>
        <dbReference type="SAM" id="MobiDB-lite"/>
    </source>
</evidence>
<feature type="region of interest" description="Disordered" evidence="2">
    <location>
        <begin position="37"/>
        <end position="82"/>
    </location>
</feature>
<sequence>MSKSNNLVMKNRQLLSIVFSLIMFTGVTAGSAAFADSDDLDETDEVTSELRDIEDNSETEDETEDETEGETEGELDDNSKSLDDRLERFCDMNDEDKRQLFADHPRLKDFVDRLTKSCQMSEDEREIAIDALIKEHFPGELERHQLREYSDEYHMNPEKDMRVMLDKYCELSDEDKRAFVAEHDKAEDHVEKMNQYCVLTDETDRMNFIKEHRDEHIAQMDKQMMDNMSDHMDYDRLCTLSETDRASEITDVAKLDRISAWCQMTPDEREDYLKEYHDDKIHDFDGMSDMAKDKLHENKIKMSDKSDRLKAMIMDKRDISDERQDEIRMKYIEKHGDLDEKKSALKMKFKEYMKEMRVKISDERKASIHDRLAEMKAFKAELRERASDMTDEEKQQLREDFIEKAKDMQLAWISPRTQITAGVDAAEVECREGYSLVMKASNGVPICLKADTALKMIDRGIVVPAN</sequence>
<dbReference type="Proteomes" id="UP000003423">
    <property type="component" value="Unassembled WGS sequence"/>
</dbReference>
<feature type="coiled-coil region" evidence="1">
    <location>
        <begin position="372"/>
        <end position="399"/>
    </location>
</feature>
<feature type="compositionally biased region" description="Acidic residues" evidence="2">
    <location>
        <begin position="37"/>
        <end position="47"/>
    </location>
</feature>
<evidence type="ECO:0000256" key="1">
    <source>
        <dbReference type="SAM" id="Coils"/>
    </source>
</evidence>
<accession>I3D0D6</accession>